<dbReference type="Pfam" id="PF17919">
    <property type="entry name" value="RT_RNaseH_2"/>
    <property type="match status" value="1"/>
</dbReference>
<evidence type="ECO:0000313" key="3">
    <source>
        <dbReference type="EMBL" id="GBG75338.1"/>
    </source>
</evidence>
<feature type="domain" description="Reverse transcriptase" evidence="2">
    <location>
        <begin position="1"/>
        <end position="144"/>
    </location>
</feature>
<evidence type="ECO:0000313" key="4">
    <source>
        <dbReference type="Proteomes" id="UP000265515"/>
    </source>
</evidence>
<dbReference type="Gramene" id="GBG75338">
    <property type="protein sequence ID" value="GBG75338"/>
    <property type="gene ID" value="CBR_g19972"/>
</dbReference>
<dbReference type="InterPro" id="IPR041577">
    <property type="entry name" value="RT_RNaseH_2"/>
</dbReference>
<gene>
    <name evidence="3" type="ORF">CBR_g19972</name>
</gene>
<dbReference type="CDD" id="cd01647">
    <property type="entry name" value="RT_LTR"/>
    <property type="match status" value="1"/>
</dbReference>
<dbReference type="InterPro" id="IPR043502">
    <property type="entry name" value="DNA/RNA_pol_sf"/>
</dbReference>
<dbReference type="AlphaFoldDB" id="A0A388KZ93"/>
<keyword evidence="4" id="KW-1185">Reference proteome</keyword>
<dbReference type="PANTHER" id="PTHR37984:SF5">
    <property type="entry name" value="PROTEIN NYNRIN-LIKE"/>
    <property type="match status" value="1"/>
</dbReference>
<protein>
    <recommendedName>
        <fullName evidence="2">Reverse transcriptase domain-containing protein</fullName>
    </recommendedName>
</protein>
<dbReference type="InterPro" id="IPR000477">
    <property type="entry name" value="RT_dom"/>
</dbReference>
<keyword evidence="1" id="KW-0511">Multifunctional enzyme</keyword>
<dbReference type="Pfam" id="PF00078">
    <property type="entry name" value="RVT_1"/>
    <property type="match status" value="1"/>
</dbReference>
<dbReference type="GO" id="GO:0003824">
    <property type="term" value="F:catalytic activity"/>
    <property type="evidence" value="ECO:0007669"/>
    <property type="project" value="UniProtKB-KW"/>
</dbReference>
<sequence>MHKPLKNVGPLPRIDDLLERLGVSTYFSKLDLKSGYHQMEILPRDQYKTAFKTRSGHFEWAGMPFGLTKAPTTFQAAMMMEFRDMLDLFVLIYLSDILVSSRTLDKHLNHLRTVLERLRMTKYKANCDKCEFAQQELEYLGQFVALQGIHPLGDKIQAIQDWSEPTNTTDVRSFLGLADYYQRFIKGYARVAAPLTRLQSPKLPFEFTDEVRAAFHTLKMTMLMAPVLRIYDPTLPTRVTTDASGYDIGAVLEQHEDTDWHAVEFFSQKVPPRNSFDDLRKELLDFVTIHLRHFLLKCELHPHFVRDYKSDPEYATLYDNLSWDHPPASHYPCCSTHASKTCNAFRMIVGYGLASSVSFMTRDSLATLESTVQLHDYVSSFDGPTSFAMSHGIASLARFAAGTSPAIATRRASYDPYRSYENSERQLSWTLPTLLLVIESATIVFSQL</sequence>
<comment type="caution">
    <text evidence="3">The sequence shown here is derived from an EMBL/GenBank/DDBJ whole genome shotgun (WGS) entry which is preliminary data.</text>
</comment>
<dbReference type="PROSITE" id="PS50878">
    <property type="entry name" value="RT_POL"/>
    <property type="match status" value="1"/>
</dbReference>
<dbReference type="PANTHER" id="PTHR37984">
    <property type="entry name" value="PROTEIN CBG26694"/>
    <property type="match status" value="1"/>
</dbReference>
<dbReference type="Gene3D" id="3.30.70.270">
    <property type="match status" value="2"/>
</dbReference>
<accession>A0A388KZ93</accession>
<dbReference type="InterPro" id="IPR043128">
    <property type="entry name" value="Rev_trsase/Diguanyl_cyclase"/>
</dbReference>
<reference evidence="3 4" key="1">
    <citation type="journal article" date="2018" name="Cell">
        <title>The Chara Genome: Secondary Complexity and Implications for Plant Terrestrialization.</title>
        <authorList>
            <person name="Nishiyama T."/>
            <person name="Sakayama H."/>
            <person name="Vries J.D."/>
            <person name="Buschmann H."/>
            <person name="Saint-Marcoux D."/>
            <person name="Ullrich K.K."/>
            <person name="Haas F.B."/>
            <person name="Vanderstraeten L."/>
            <person name="Becker D."/>
            <person name="Lang D."/>
            <person name="Vosolsobe S."/>
            <person name="Rombauts S."/>
            <person name="Wilhelmsson P.K.I."/>
            <person name="Janitza P."/>
            <person name="Kern R."/>
            <person name="Heyl A."/>
            <person name="Rumpler F."/>
            <person name="Villalobos L.I.A.C."/>
            <person name="Clay J.M."/>
            <person name="Skokan R."/>
            <person name="Toyoda A."/>
            <person name="Suzuki Y."/>
            <person name="Kagoshima H."/>
            <person name="Schijlen E."/>
            <person name="Tajeshwar N."/>
            <person name="Catarino B."/>
            <person name="Hetherington A.J."/>
            <person name="Saltykova A."/>
            <person name="Bonnot C."/>
            <person name="Breuninger H."/>
            <person name="Symeonidi A."/>
            <person name="Radhakrishnan G.V."/>
            <person name="Van Nieuwerburgh F."/>
            <person name="Deforce D."/>
            <person name="Chang C."/>
            <person name="Karol K.G."/>
            <person name="Hedrich R."/>
            <person name="Ulvskov P."/>
            <person name="Glockner G."/>
            <person name="Delwiche C.F."/>
            <person name="Petrasek J."/>
            <person name="Van de Peer Y."/>
            <person name="Friml J."/>
            <person name="Beilby M."/>
            <person name="Dolan L."/>
            <person name="Kohara Y."/>
            <person name="Sugano S."/>
            <person name="Fujiyama A."/>
            <person name="Delaux P.-M."/>
            <person name="Quint M."/>
            <person name="TheiBen G."/>
            <person name="Hagemann M."/>
            <person name="Harholt J."/>
            <person name="Dunand C."/>
            <person name="Zachgo S."/>
            <person name="Langdale J."/>
            <person name="Maumus F."/>
            <person name="Straeten D.V.D."/>
            <person name="Gould S.B."/>
            <person name="Rensing S.A."/>
        </authorList>
    </citation>
    <scope>NUCLEOTIDE SEQUENCE [LARGE SCALE GENOMIC DNA]</scope>
    <source>
        <strain evidence="3 4">S276</strain>
    </source>
</reference>
<name>A0A388KZ93_CHABU</name>
<dbReference type="Gene3D" id="3.10.10.10">
    <property type="entry name" value="HIV Type 1 Reverse Transcriptase, subunit A, domain 1"/>
    <property type="match status" value="1"/>
</dbReference>
<proteinExistence type="predicted"/>
<dbReference type="FunFam" id="3.30.70.270:FF:000020">
    <property type="entry name" value="Transposon Tf2-6 polyprotein-like Protein"/>
    <property type="match status" value="1"/>
</dbReference>
<dbReference type="Proteomes" id="UP000265515">
    <property type="component" value="Unassembled WGS sequence"/>
</dbReference>
<evidence type="ECO:0000256" key="1">
    <source>
        <dbReference type="ARBA" id="ARBA00023268"/>
    </source>
</evidence>
<dbReference type="EMBL" id="BFEA01000222">
    <property type="protein sequence ID" value="GBG75338.1"/>
    <property type="molecule type" value="Genomic_DNA"/>
</dbReference>
<dbReference type="SUPFAM" id="SSF56672">
    <property type="entry name" value="DNA/RNA polymerases"/>
    <property type="match status" value="1"/>
</dbReference>
<evidence type="ECO:0000259" key="2">
    <source>
        <dbReference type="PROSITE" id="PS50878"/>
    </source>
</evidence>
<organism evidence="3 4">
    <name type="scientific">Chara braunii</name>
    <name type="common">Braun's stonewort</name>
    <dbReference type="NCBI Taxonomy" id="69332"/>
    <lineage>
        <taxon>Eukaryota</taxon>
        <taxon>Viridiplantae</taxon>
        <taxon>Streptophyta</taxon>
        <taxon>Charophyceae</taxon>
        <taxon>Charales</taxon>
        <taxon>Characeae</taxon>
        <taxon>Chara</taxon>
    </lineage>
</organism>
<dbReference type="InterPro" id="IPR050951">
    <property type="entry name" value="Retrovirus_Pol_polyprotein"/>
</dbReference>